<dbReference type="Pfam" id="PF00688">
    <property type="entry name" value="TGFb_propeptide"/>
    <property type="match status" value="1"/>
</dbReference>
<gene>
    <name evidence="2" type="ORF">NDU88_001840</name>
</gene>
<reference evidence="2" key="1">
    <citation type="journal article" date="2022" name="bioRxiv">
        <title>Sequencing and chromosome-scale assembly of the giantPleurodeles waltlgenome.</title>
        <authorList>
            <person name="Brown T."/>
            <person name="Elewa A."/>
            <person name="Iarovenko S."/>
            <person name="Subramanian E."/>
            <person name="Araus A.J."/>
            <person name="Petzold A."/>
            <person name="Susuki M."/>
            <person name="Suzuki K.-i.T."/>
            <person name="Hayashi T."/>
            <person name="Toyoda A."/>
            <person name="Oliveira C."/>
            <person name="Osipova E."/>
            <person name="Leigh N.D."/>
            <person name="Simon A."/>
            <person name="Yun M.H."/>
        </authorList>
    </citation>
    <scope>NUCLEOTIDE SEQUENCE</scope>
    <source>
        <strain evidence="2">20211129_DDA</strain>
        <tissue evidence="2">Liver</tissue>
    </source>
</reference>
<feature type="domain" description="TGF-beta propeptide" evidence="1">
    <location>
        <begin position="1"/>
        <end position="78"/>
    </location>
</feature>
<dbReference type="AlphaFoldDB" id="A0AAV7T1G4"/>
<dbReference type="EMBL" id="JANPWB010000007">
    <property type="protein sequence ID" value="KAJ1169959.1"/>
    <property type="molecule type" value="Genomic_DNA"/>
</dbReference>
<dbReference type="Gene3D" id="2.60.120.970">
    <property type="match status" value="1"/>
</dbReference>
<evidence type="ECO:0000313" key="2">
    <source>
        <dbReference type="EMBL" id="KAJ1169959.1"/>
    </source>
</evidence>
<proteinExistence type="predicted"/>
<evidence type="ECO:0000313" key="3">
    <source>
        <dbReference type="Proteomes" id="UP001066276"/>
    </source>
</evidence>
<dbReference type="Proteomes" id="UP001066276">
    <property type="component" value="Chromosome 4_1"/>
</dbReference>
<name>A0AAV7T1G4_PLEWA</name>
<dbReference type="InterPro" id="IPR001111">
    <property type="entry name" value="TGF-b_propeptide"/>
</dbReference>
<comment type="caution">
    <text evidence="2">The sequence shown here is derived from an EMBL/GenBank/DDBJ whole genome shotgun (WGS) entry which is preliminary data.</text>
</comment>
<evidence type="ECO:0000259" key="1">
    <source>
        <dbReference type="Pfam" id="PF00688"/>
    </source>
</evidence>
<accession>A0AAV7T1G4</accession>
<organism evidence="2 3">
    <name type="scientific">Pleurodeles waltl</name>
    <name type="common">Iberian ribbed newt</name>
    <dbReference type="NCBI Taxonomy" id="8319"/>
    <lineage>
        <taxon>Eukaryota</taxon>
        <taxon>Metazoa</taxon>
        <taxon>Chordata</taxon>
        <taxon>Craniata</taxon>
        <taxon>Vertebrata</taxon>
        <taxon>Euteleostomi</taxon>
        <taxon>Amphibia</taxon>
        <taxon>Batrachia</taxon>
        <taxon>Caudata</taxon>
        <taxon>Salamandroidea</taxon>
        <taxon>Salamandridae</taxon>
        <taxon>Pleurodelinae</taxon>
        <taxon>Pleurodeles</taxon>
    </lineage>
</organism>
<protein>
    <recommendedName>
        <fullName evidence="1">TGF-beta propeptide domain-containing protein</fullName>
    </recommendedName>
</protein>
<keyword evidence="3" id="KW-1185">Reference proteome</keyword>
<sequence length="134" mass="15232">MVKRKRIEAIRGQILSKLKLDKPPEVENEVVPVPEEVMVLYNSTLELIQETQSPKTHEAPEDEYFAKEVQKFNMVEDKVEKRATLALESKSNAALRDELVGETQDYCCLVEGNVTRTTWMPDLLASDGGVRELL</sequence>